<dbReference type="PIRSF" id="PIRSF028177">
    <property type="entry name" value="Polyketide_synth_Omtfrase_TcmP"/>
    <property type="match status" value="1"/>
</dbReference>
<name>A0ABP6M9P6_9ACTN</name>
<proteinExistence type="predicted"/>
<keyword evidence="1 3" id="KW-0489">Methyltransferase</keyword>
<gene>
    <name evidence="3" type="ORF">GCM10010449_15100</name>
</gene>
<dbReference type="PANTHER" id="PTHR43619:SF2">
    <property type="entry name" value="S-ADENOSYL-L-METHIONINE-DEPENDENT METHYLTRANSFERASES SUPERFAMILY PROTEIN"/>
    <property type="match status" value="1"/>
</dbReference>
<sequence length="287" mass="32441">MDGQKRKAELDGVAETTLWTLHHRALAAKNPGSALLDPKAIEVIDAVDYPFERRFGTGNWGLAQGMAVRARCYDREVRRFLSDHPDGTVVSLGEGLETQFWRVDNGRVRWLGVDLPEVAALRQRLLPDAPRHRTLSCSATDMRWMDEVDASRGVLILAQGMLMYLPRDVVHRLIEQCAAHFPGAELVFDTPPAWMVARTARGRWRYPAGYRPPPMLWGMTPAEQRKLRTVHPNIVAVRAVREPRGRGFLCGWVLPLANVLPAIRSRKPLWVTRVSFGPTDHHQGVNR</sequence>
<dbReference type="EMBL" id="BAAAUG010000022">
    <property type="protein sequence ID" value="GAA3092325.1"/>
    <property type="molecule type" value="Genomic_DNA"/>
</dbReference>
<dbReference type="InterPro" id="IPR016874">
    <property type="entry name" value="TcmP-like"/>
</dbReference>
<keyword evidence="2" id="KW-0808">Transferase</keyword>
<dbReference type="InterPro" id="IPR007213">
    <property type="entry name" value="Ppm1/Ppm2/Tcmp"/>
</dbReference>
<dbReference type="SUPFAM" id="SSF53335">
    <property type="entry name" value="S-adenosyl-L-methionine-dependent methyltransferases"/>
    <property type="match status" value="1"/>
</dbReference>
<evidence type="ECO:0000256" key="2">
    <source>
        <dbReference type="ARBA" id="ARBA00022679"/>
    </source>
</evidence>
<dbReference type="GO" id="GO:0008168">
    <property type="term" value="F:methyltransferase activity"/>
    <property type="evidence" value="ECO:0007669"/>
    <property type="project" value="UniProtKB-KW"/>
</dbReference>
<dbReference type="Proteomes" id="UP001501637">
    <property type="component" value="Unassembled WGS sequence"/>
</dbReference>
<dbReference type="InterPro" id="IPR029063">
    <property type="entry name" value="SAM-dependent_MTases_sf"/>
</dbReference>
<comment type="caution">
    <text evidence="3">The sequence shown here is derived from an EMBL/GenBank/DDBJ whole genome shotgun (WGS) entry which is preliminary data.</text>
</comment>
<dbReference type="RefSeq" id="WP_344519681.1">
    <property type="nucleotide sequence ID" value="NZ_BAAAUG010000022.1"/>
</dbReference>
<protein>
    <submittedName>
        <fullName evidence="3">Class I SAM-dependent methyltransferase</fullName>
    </submittedName>
</protein>
<accession>A0ABP6M9P6</accession>
<dbReference type="PANTHER" id="PTHR43619">
    <property type="entry name" value="S-ADENOSYL-L-METHIONINE-DEPENDENT METHYLTRANSFERASE YKTD-RELATED"/>
    <property type="match status" value="1"/>
</dbReference>
<reference evidence="4" key="1">
    <citation type="journal article" date="2019" name="Int. J. Syst. Evol. Microbiol.">
        <title>The Global Catalogue of Microorganisms (GCM) 10K type strain sequencing project: providing services to taxonomists for standard genome sequencing and annotation.</title>
        <authorList>
            <consortium name="The Broad Institute Genomics Platform"/>
            <consortium name="The Broad Institute Genome Sequencing Center for Infectious Disease"/>
            <person name="Wu L."/>
            <person name="Ma J."/>
        </authorList>
    </citation>
    <scope>NUCLEOTIDE SEQUENCE [LARGE SCALE GENOMIC DNA]</scope>
    <source>
        <strain evidence="4">JCM 9092</strain>
    </source>
</reference>
<keyword evidence="4" id="KW-1185">Reference proteome</keyword>
<dbReference type="GO" id="GO:0032259">
    <property type="term" value="P:methylation"/>
    <property type="evidence" value="ECO:0007669"/>
    <property type="project" value="UniProtKB-KW"/>
</dbReference>
<evidence type="ECO:0000313" key="3">
    <source>
        <dbReference type="EMBL" id="GAA3092325.1"/>
    </source>
</evidence>
<evidence type="ECO:0000313" key="4">
    <source>
        <dbReference type="Proteomes" id="UP001501637"/>
    </source>
</evidence>
<dbReference type="Gene3D" id="3.40.50.150">
    <property type="entry name" value="Vaccinia Virus protein VP39"/>
    <property type="match status" value="1"/>
</dbReference>
<dbReference type="Pfam" id="PF04072">
    <property type="entry name" value="LCM"/>
    <property type="match status" value="1"/>
</dbReference>
<evidence type="ECO:0000256" key="1">
    <source>
        <dbReference type="ARBA" id="ARBA00022603"/>
    </source>
</evidence>
<organism evidence="3 4">
    <name type="scientific">Streptomyces rectiviolaceus</name>
    <dbReference type="NCBI Taxonomy" id="332591"/>
    <lineage>
        <taxon>Bacteria</taxon>
        <taxon>Bacillati</taxon>
        <taxon>Actinomycetota</taxon>
        <taxon>Actinomycetes</taxon>
        <taxon>Kitasatosporales</taxon>
        <taxon>Streptomycetaceae</taxon>
        <taxon>Streptomyces</taxon>
    </lineage>
</organism>